<name>A0ABM9X7U3_9RHOB</name>
<accession>A0ABM9X7U3</accession>
<evidence type="ECO:0000256" key="1">
    <source>
        <dbReference type="SAM" id="SignalP"/>
    </source>
</evidence>
<dbReference type="Proteomes" id="UP000003257">
    <property type="component" value="Unassembled WGS sequence"/>
</dbReference>
<evidence type="ECO:0000313" key="3">
    <source>
        <dbReference type="Proteomes" id="UP000003257"/>
    </source>
</evidence>
<reference evidence="2 3" key="1">
    <citation type="submission" date="2007-11" db="EMBL/GenBank/DDBJ databases">
        <authorList>
            <person name="Wagner-Dobler I."/>
            <person name="Ferriera S."/>
            <person name="Johnson J."/>
            <person name="Kravitz S."/>
            <person name="Beeson K."/>
            <person name="Sutton G."/>
            <person name="Rogers Y.-H."/>
            <person name="Friedman R."/>
            <person name="Frazier M."/>
            <person name="Venter J.C."/>
        </authorList>
    </citation>
    <scope>NUCLEOTIDE SEQUENCE [LARGE SCALE GENOMIC DNA]</scope>
    <source>
        <strain evidence="2 3">HEL-45</strain>
    </source>
</reference>
<dbReference type="RefSeq" id="WP_007117585.1">
    <property type="nucleotide sequence ID" value="NZ_ABID01000001.1"/>
</dbReference>
<dbReference type="EMBL" id="ABID01000001">
    <property type="protein sequence ID" value="EDQ05515.1"/>
    <property type="molecule type" value="Genomic_DNA"/>
</dbReference>
<organism evidence="2 3">
    <name type="scientific">Sulfitobacter indolifex HEL-45</name>
    <dbReference type="NCBI Taxonomy" id="391624"/>
    <lineage>
        <taxon>Bacteria</taxon>
        <taxon>Pseudomonadati</taxon>
        <taxon>Pseudomonadota</taxon>
        <taxon>Alphaproteobacteria</taxon>
        <taxon>Rhodobacterales</taxon>
        <taxon>Roseobacteraceae</taxon>
        <taxon>Sulfitobacter</taxon>
    </lineage>
</organism>
<keyword evidence="3" id="KW-1185">Reference proteome</keyword>
<feature type="signal peptide" evidence="1">
    <location>
        <begin position="1"/>
        <end position="28"/>
    </location>
</feature>
<gene>
    <name evidence="2" type="ORF">OIHEL45_01855</name>
</gene>
<dbReference type="Gene3D" id="3.10.450.160">
    <property type="entry name" value="inner membrane protein cigr"/>
    <property type="match status" value="1"/>
</dbReference>
<keyword evidence="1" id="KW-0732">Signal</keyword>
<comment type="caution">
    <text evidence="2">The sequence shown here is derived from an EMBL/GenBank/DDBJ whole genome shotgun (WGS) entry which is preliminary data.</text>
</comment>
<proteinExistence type="predicted"/>
<protein>
    <recommendedName>
        <fullName evidence="4">Regulator RcnB of Ni and Co efflux</fullName>
    </recommendedName>
</protein>
<sequence length="107" mass="11896">MQTLVKRCATVLVLATAVVTVAPVTAMAGKAVERHAERNHHAKVKVKKQHHHHKAVGHRFRKQEVVVVKNWRARGLPQPGRNEVYVVNDNSIYLAAATTLLVKALIN</sequence>
<evidence type="ECO:0008006" key="4">
    <source>
        <dbReference type="Google" id="ProtNLM"/>
    </source>
</evidence>
<feature type="chain" id="PRO_5046532518" description="Regulator RcnB of Ni and Co efflux" evidence="1">
    <location>
        <begin position="29"/>
        <end position="107"/>
    </location>
</feature>
<evidence type="ECO:0000313" key="2">
    <source>
        <dbReference type="EMBL" id="EDQ05515.1"/>
    </source>
</evidence>